<feature type="binding site" evidence="7">
    <location>
        <begin position="414"/>
        <end position="417"/>
    </location>
    <ligand>
        <name>meso-2,6-diaminopimelate</name>
        <dbReference type="ChEBI" id="CHEBI:57791"/>
    </ligand>
</feature>
<comment type="subcellular location">
    <subcellularLocation>
        <location evidence="7 8">Cytoplasm</location>
    </subcellularLocation>
</comment>
<dbReference type="InterPro" id="IPR000713">
    <property type="entry name" value="Mur_ligase_N"/>
</dbReference>
<evidence type="ECO:0000313" key="13">
    <source>
        <dbReference type="Proteomes" id="UP001241747"/>
    </source>
</evidence>
<comment type="PTM">
    <text evidence="7">Carboxylation is probably crucial for Mg(2+) binding and, consequently, for the gamma-phosphate positioning of ATP.</text>
</comment>
<evidence type="ECO:0000256" key="5">
    <source>
        <dbReference type="ARBA" id="ARBA00023306"/>
    </source>
</evidence>
<feature type="domain" description="Mur ligase central" evidence="11">
    <location>
        <begin position="117"/>
        <end position="319"/>
    </location>
</feature>
<comment type="pathway">
    <text evidence="7 8">Cell wall biogenesis; peptidoglycan biosynthesis.</text>
</comment>
<comment type="caution">
    <text evidence="12">The sequence shown here is derived from an EMBL/GenBank/DDBJ whole genome shotgun (WGS) entry which is preliminary data.</text>
</comment>
<dbReference type="HAMAP" id="MF_00208">
    <property type="entry name" value="MurE"/>
    <property type="match status" value="1"/>
</dbReference>
<dbReference type="Pfam" id="PF02875">
    <property type="entry name" value="Mur_ligase_C"/>
    <property type="match status" value="1"/>
</dbReference>
<dbReference type="InterPro" id="IPR013221">
    <property type="entry name" value="Mur_ligase_cen"/>
</dbReference>
<dbReference type="Gene3D" id="3.40.1190.10">
    <property type="entry name" value="Mur-like, catalytic domain"/>
    <property type="match status" value="1"/>
</dbReference>
<evidence type="ECO:0000256" key="3">
    <source>
        <dbReference type="ARBA" id="ARBA00022960"/>
    </source>
</evidence>
<feature type="binding site" evidence="7">
    <location>
        <position position="188"/>
    </location>
    <ligand>
        <name>UDP-N-acetyl-alpha-D-muramoyl-L-alanyl-D-glutamate</name>
        <dbReference type="ChEBI" id="CHEBI:83900"/>
    </ligand>
</feature>
<evidence type="ECO:0000259" key="10">
    <source>
        <dbReference type="Pfam" id="PF02875"/>
    </source>
</evidence>
<reference evidence="12 13" key="1">
    <citation type="submission" date="2023-07" db="EMBL/GenBank/DDBJ databases">
        <title>Genomic Encyclopedia of Type Strains, Phase IV (KMG-IV): sequencing the most valuable type-strain genomes for metagenomic binning, comparative biology and taxonomic classification.</title>
        <authorList>
            <person name="Goeker M."/>
        </authorList>
    </citation>
    <scope>NUCLEOTIDE SEQUENCE [LARGE SCALE GENOMIC DNA]</scope>
    <source>
        <strain evidence="12 13">DSM 3770</strain>
    </source>
</reference>
<dbReference type="SUPFAM" id="SSF53623">
    <property type="entry name" value="MurD-like peptide ligases, catalytic domain"/>
    <property type="match status" value="1"/>
</dbReference>
<dbReference type="InterPro" id="IPR005761">
    <property type="entry name" value="UDP-N-AcMur-Glu-dNH2Pim_ligase"/>
</dbReference>
<name>A0ABU0L8U4_XANAG</name>
<proteinExistence type="inferred from homology"/>
<feature type="binding site" evidence="7">
    <location>
        <begin position="119"/>
        <end position="125"/>
    </location>
    <ligand>
        <name>ATP</name>
        <dbReference type="ChEBI" id="CHEBI:30616"/>
    </ligand>
</feature>
<dbReference type="InterPro" id="IPR036565">
    <property type="entry name" value="Mur-like_cat_sf"/>
</dbReference>
<dbReference type="EC" id="6.3.2.13" evidence="7"/>
<comment type="cofactor">
    <cofactor evidence="7">
        <name>Mg(2+)</name>
        <dbReference type="ChEBI" id="CHEBI:18420"/>
    </cofactor>
</comment>
<dbReference type="InterPro" id="IPR036615">
    <property type="entry name" value="Mur_ligase_C_dom_sf"/>
</dbReference>
<evidence type="ECO:0000259" key="11">
    <source>
        <dbReference type="Pfam" id="PF08245"/>
    </source>
</evidence>
<dbReference type="InterPro" id="IPR035911">
    <property type="entry name" value="MurE/MurF_N"/>
</dbReference>
<evidence type="ECO:0000259" key="9">
    <source>
        <dbReference type="Pfam" id="PF01225"/>
    </source>
</evidence>
<keyword evidence="4 7" id="KW-0573">Peptidoglycan synthesis</keyword>
<dbReference type="NCBIfam" id="NF001124">
    <property type="entry name" value="PRK00139.1-2"/>
    <property type="match status" value="1"/>
</dbReference>
<dbReference type="Proteomes" id="UP001241747">
    <property type="component" value="Unassembled WGS sequence"/>
</dbReference>
<comment type="catalytic activity">
    <reaction evidence="7">
        <text>UDP-N-acetyl-alpha-D-muramoyl-L-alanyl-D-glutamate + meso-2,6-diaminopimelate + ATP = UDP-N-acetyl-alpha-D-muramoyl-L-alanyl-gamma-D-glutamyl-meso-2,6-diaminopimelate + ADP + phosphate + H(+)</text>
        <dbReference type="Rhea" id="RHEA:23676"/>
        <dbReference type="ChEBI" id="CHEBI:15378"/>
        <dbReference type="ChEBI" id="CHEBI:30616"/>
        <dbReference type="ChEBI" id="CHEBI:43474"/>
        <dbReference type="ChEBI" id="CHEBI:57791"/>
        <dbReference type="ChEBI" id="CHEBI:83900"/>
        <dbReference type="ChEBI" id="CHEBI:83905"/>
        <dbReference type="ChEBI" id="CHEBI:456216"/>
        <dbReference type="EC" id="6.3.2.13"/>
    </reaction>
</comment>
<dbReference type="Pfam" id="PF08245">
    <property type="entry name" value="Mur_ligase_M"/>
    <property type="match status" value="1"/>
</dbReference>
<feature type="binding site" evidence="7">
    <location>
        <position position="390"/>
    </location>
    <ligand>
        <name>meso-2,6-diaminopimelate</name>
        <dbReference type="ChEBI" id="CHEBI:57791"/>
    </ligand>
</feature>
<feature type="binding site" evidence="7">
    <location>
        <position position="196"/>
    </location>
    <ligand>
        <name>UDP-N-acetyl-alpha-D-muramoyl-L-alanyl-D-glutamate</name>
        <dbReference type="ChEBI" id="CHEBI:83900"/>
    </ligand>
</feature>
<evidence type="ECO:0000256" key="1">
    <source>
        <dbReference type="ARBA" id="ARBA00005898"/>
    </source>
</evidence>
<keyword evidence="2 7" id="KW-0132">Cell division</keyword>
<feature type="modified residue" description="N6-carboxylysine" evidence="7">
    <location>
        <position position="228"/>
    </location>
</feature>
<evidence type="ECO:0000313" key="12">
    <source>
        <dbReference type="EMBL" id="MDQ0503555.1"/>
    </source>
</evidence>
<dbReference type="GO" id="GO:0008765">
    <property type="term" value="F:UDP-N-acetylmuramoylalanyl-D-glutamate-2,6-diaminopimelate ligase activity"/>
    <property type="evidence" value="ECO:0007669"/>
    <property type="project" value="UniProtKB-EC"/>
</dbReference>
<feature type="binding site" evidence="7">
    <location>
        <position position="33"/>
    </location>
    <ligand>
        <name>UDP-N-acetyl-alpha-D-muramoyl-L-alanyl-D-glutamate</name>
        <dbReference type="ChEBI" id="CHEBI:83900"/>
    </ligand>
</feature>
<feature type="domain" description="Mur ligase C-terminal" evidence="10">
    <location>
        <begin position="341"/>
        <end position="464"/>
    </location>
</feature>
<keyword evidence="7" id="KW-0460">Magnesium</keyword>
<dbReference type="RefSeq" id="WP_237346221.1">
    <property type="nucleotide sequence ID" value="NZ_JABWGX010000016.1"/>
</dbReference>
<keyword evidence="7" id="KW-0963">Cytoplasm</keyword>
<comment type="function">
    <text evidence="7">Catalyzes the addition of meso-diaminopimelic acid to the nucleotide precursor UDP-N-acetylmuramoyl-L-alanyl-D-glutamate (UMAG) in the biosynthesis of bacterial cell-wall peptidoglycan.</text>
</comment>
<evidence type="ECO:0000256" key="2">
    <source>
        <dbReference type="ARBA" id="ARBA00022618"/>
    </source>
</evidence>
<gene>
    <name evidence="7" type="primary">murE</name>
    <name evidence="12" type="ORF">QOZ94_000325</name>
</gene>
<keyword evidence="7" id="KW-0547">Nucleotide-binding</keyword>
<evidence type="ECO:0000256" key="8">
    <source>
        <dbReference type="RuleBase" id="RU004135"/>
    </source>
</evidence>
<dbReference type="Gene3D" id="3.40.1390.10">
    <property type="entry name" value="MurE/MurF, N-terminal domain"/>
    <property type="match status" value="1"/>
</dbReference>
<feature type="domain" description="Mur ligase N-terminal catalytic" evidence="9">
    <location>
        <begin position="26"/>
        <end position="71"/>
    </location>
</feature>
<dbReference type="Gene3D" id="3.90.190.20">
    <property type="entry name" value="Mur ligase, C-terminal domain"/>
    <property type="match status" value="1"/>
</dbReference>
<feature type="binding site" evidence="7">
    <location>
        <position position="466"/>
    </location>
    <ligand>
        <name>meso-2,6-diaminopimelate</name>
        <dbReference type="ChEBI" id="CHEBI:57791"/>
    </ligand>
</feature>
<keyword evidence="7" id="KW-0067">ATP-binding</keyword>
<dbReference type="SUPFAM" id="SSF53244">
    <property type="entry name" value="MurD-like peptide ligases, peptide-binding domain"/>
    <property type="match status" value="1"/>
</dbReference>
<comment type="similarity">
    <text evidence="1 7">Belongs to the MurCDEF family. MurE subfamily.</text>
</comment>
<comment type="caution">
    <text evidence="7">Lacks conserved residue(s) required for the propagation of feature annotation.</text>
</comment>
<protein>
    <recommendedName>
        <fullName evidence="7">UDP-N-acetylmuramoyl-L-alanyl-D-glutamate--2,6-diaminopimelate ligase</fullName>
        <ecNumber evidence="7">6.3.2.13</ecNumber>
    </recommendedName>
    <alternativeName>
        <fullName evidence="7">Meso-A2pm-adding enzyme</fullName>
    </alternativeName>
    <alternativeName>
        <fullName evidence="7">Meso-diaminopimelate-adding enzyme</fullName>
    </alternativeName>
    <alternativeName>
        <fullName evidence="7">UDP-MurNAc-L-Ala-D-Glu:meso-diaminopimelate ligase</fullName>
    </alternativeName>
    <alternativeName>
        <fullName evidence="7">UDP-MurNAc-tripeptide synthetase</fullName>
    </alternativeName>
    <alternativeName>
        <fullName evidence="7">UDP-N-acetylmuramyl-tripeptide synthetase</fullName>
    </alternativeName>
</protein>
<dbReference type="SUPFAM" id="SSF63418">
    <property type="entry name" value="MurE/MurF N-terminal domain"/>
    <property type="match status" value="1"/>
</dbReference>
<dbReference type="NCBIfam" id="TIGR01085">
    <property type="entry name" value="murE"/>
    <property type="match status" value="1"/>
</dbReference>
<keyword evidence="13" id="KW-1185">Reference proteome</keyword>
<evidence type="ECO:0000256" key="7">
    <source>
        <dbReference type="HAMAP-Rule" id="MF_00208"/>
    </source>
</evidence>
<evidence type="ECO:0000256" key="4">
    <source>
        <dbReference type="ARBA" id="ARBA00022984"/>
    </source>
</evidence>
<dbReference type="PANTHER" id="PTHR23135:SF4">
    <property type="entry name" value="UDP-N-ACETYLMURAMOYL-L-ALANYL-D-GLUTAMATE--2,6-DIAMINOPIMELATE LIGASE MURE HOMOLOG, CHLOROPLASTIC"/>
    <property type="match status" value="1"/>
</dbReference>
<keyword evidence="7 12" id="KW-0436">Ligase</keyword>
<sequence>MTQTTLGSLLGGHAHILRADAGAQRIAGMTADSRKVKPGFLFVAVPGTHADGARFIADAVTRGASAVLLEPVAPLPAPPAGASYAHVAFAFSLDVRRSLALAAARLYPRQPAVIAAVTGTAGKTSVAYFLRQIWAHLGHPAAYLGTIGLVTPDSATYGSLTTPDPVELHATLDRLAGEGITHMALEASSHGLDQRRLDGVRLTAGAFTNLGRDHLDYHPTVDAYFKAKLRLFTELLPQDATAVGVLDAPYAATALAWAETRGLKTLLFGNVCAGATIEVLDVTPAGAGQTLRFGGGLEIDLPLAGRFQADNALVAAGLAMACGAPRDEALGALAHLKGVPGRLERIGDDPARPVFVDYAHKPEALAAVLDTLRGAVAGRLIVVFGCGGDRDRGKRPIMGAIASQKADLVIVTDDNPRSESPAAIRAEILAAAPGAREIGDRREAIRAAIGLMERGDALVVAGKGHETGQIVGDRTEPFSDAAEVLAALAEVGA</sequence>
<dbReference type="Pfam" id="PF01225">
    <property type="entry name" value="Mur_ligase"/>
    <property type="match status" value="1"/>
</dbReference>
<evidence type="ECO:0000256" key="6">
    <source>
        <dbReference type="ARBA" id="ARBA00023316"/>
    </source>
</evidence>
<keyword evidence="5 7" id="KW-0131">Cell cycle</keyword>
<keyword evidence="3 7" id="KW-0133">Cell shape</keyword>
<feature type="binding site" evidence="7">
    <location>
        <position position="462"/>
    </location>
    <ligand>
        <name>meso-2,6-diaminopimelate</name>
        <dbReference type="ChEBI" id="CHEBI:57791"/>
    </ligand>
</feature>
<dbReference type="PANTHER" id="PTHR23135">
    <property type="entry name" value="MUR LIGASE FAMILY MEMBER"/>
    <property type="match status" value="1"/>
</dbReference>
<feature type="short sequence motif" description="Meso-diaminopimelate recognition motif" evidence="7">
    <location>
        <begin position="414"/>
        <end position="417"/>
    </location>
</feature>
<feature type="binding site" evidence="7">
    <location>
        <position position="194"/>
    </location>
    <ligand>
        <name>UDP-N-acetyl-alpha-D-muramoyl-L-alanyl-D-glutamate</name>
        <dbReference type="ChEBI" id="CHEBI:83900"/>
    </ligand>
</feature>
<feature type="binding site" evidence="7">
    <location>
        <begin position="161"/>
        <end position="162"/>
    </location>
    <ligand>
        <name>UDP-N-acetyl-alpha-D-muramoyl-L-alanyl-D-glutamate</name>
        <dbReference type="ChEBI" id="CHEBI:83900"/>
    </ligand>
</feature>
<keyword evidence="6 7" id="KW-0961">Cell wall biogenesis/degradation</keyword>
<dbReference type="EMBL" id="JAUSVY010000001">
    <property type="protein sequence ID" value="MDQ0503555.1"/>
    <property type="molecule type" value="Genomic_DNA"/>
</dbReference>
<accession>A0ABU0L8U4</accession>
<organism evidence="12 13">
    <name type="scientific">Xanthobacter agilis</name>
    <dbReference type="NCBI Taxonomy" id="47492"/>
    <lineage>
        <taxon>Bacteria</taxon>
        <taxon>Pseudomonadati</taxon>
        <taxon>Pseudomonadota</taxon>
        <taxon>Alphaproteobacteria</taxon>
        <taxon>Hyphomicrobiales</taxon>
        <taxon>Xanthobacteraceae</taxon>
        <taxon>Xanthobacter</taxon>
    </lineage>
</organism>
<dbReference type="NCBIfam" id="NF001126">
    <property type="entry name" value="PRK00139.1-4"/>
    <property type="match status" value="1"/>
</dbReference>
<dbReference type="InterPro" id="IPR004101">
    <property type="entry name" value="Mur_ligase_C"/>
</dbReference>